<dbReference type="Proteomes" id="UP001519921">
    <property type="component" value="Unassembled WGS sequence"/>
</dbReference>
<evidence type="ECO:0000256" key="7">
    <source>
        <dbReference type="SAM" id="Phobius"/>
    </source>
</evidence>
<evidence type="ECO:0000256" key="6">
    <source>
        <dbReference type="ARBA" id="ARBA00023136"/>
    </source>
</evidence>
<evidence type="ECO:0000256" key="1">
    <source>
        <dbReference type="ARBA" id="ARBA00004651"/>
    </source>
</evidence>
<comment type="subcellular location">
    <subcellularLocation>
        <location evidence="1">Cell membrane</location>
        <topology evidence="1">Multi-pass membrane protein</topology>
    </subcellularLocation>
</comment>
<evidence type="ECO:0000256" key="5">
    <source>
        <dbReference type="ARBA" id="ARBA00022989"/>
    </source>
</evidence>
<feature type="transmembrane region" description="Helical" evidence="7">
    <location>
        <begin position="222"/>
        <end position="243"/>
    </location>
</feature>
<evidence type="ECO:0000256" key="4">
    <source>
        <dbReference type="ARBA" id="ARBA00022692"/>
    </source>
</evidence>
<accession>A0ABS7AS99</accession>
<dbReference type="Pfam" id="PF00375">
    <property type="entry name" value="SDF"/>
    <property type="match status" value="1"/>
</dbReference>
<name>A0ABS7AS99_9CLOT</name>
<evidence type="ECO:0000256" key="3">
    <source>
        <dbReference type="ARBA" id="ARBA00022475"/>
    </source>
</evidence>
<evidence type="ECO:0000256" key="2">
    <source>
        <dbReference type="ARBA" id="ARBA00022448"/>
    </source>
</evidence>
<feature type="transmembrane region" description="Helical" evidence="7">
    <location>
        <begin position="187"/>
        <end position="210"/>
    </location>
</feature>
<dbReference type="SUPFAM" id="SSF118215">
    <property type="entry name" value="Proton glutamate symport protein"/>
    <property type="match status" value="1"/>
</dbReference>
<feature type="transmembrane region" description="Helical" evidence="7">
    <location>
        <begin position="40"/>
        <end position="61"/>
    </location>
</feature>
<feature type="transmembrane region" description="Helical" evidence="7">
    <location>
        <begin position="357"/>
        <end position="380"/>
    </location>
</feature>
<comment type="caution">
    <text evidence="8">The sequence shown here is derived from an EMBL/GenBank/DDBJ whole genome shotgun (WGS) entry which is preliminary data.</text>
</comment>
<feature type="transmembrane region" description="Helical" evidence="7">
    <location>
        <begin position="328"/>
        <end position="350"/>
    </location>
</feature>
<keyword evidence="9" id="KW-1185">Reference proteome</keyword>
<keyword evidence="2" id="KW-0813">Transport</keyword>
<feature type="transmembrane region" description="Helical" evidence="7">
    <location>
        <begin position="149"/>
        <end position="166"/>
    </location>
</feature>
<gene>
    <name evidence="8" type="ORF">KYD98_14400</name>
</gene>
<proteinExistence type="predicted"/>
<keyword evidence="3" id="KW-1003">Cell membrane</keyword>
<protein>
    <submittedName>
        <fullName evidence="8">Dicarboxylate/amino acid:cation symporter</fullName>
    </submittedName>
</protein>
<dbReference type="PANTHER" id="PTHR42865:SF7">
    <property type="entry name" value="PROTON_GLUTAMATE-ASPARTATE SYMPORTER"/>
    <property type="match status" value="1"/>
</dbReference>
<organism evidence="8 9">
    <name type="scientific">Clostridium weizhouense</name>
    <dbReference type="NCBI Taxonomy" id="2859781"/>
    <lineage>
        <taxon>Bacteria</taxon>
        <taxon>Bacillati</taxon>
        <taxon>Bacillota</taxon>
        <taxon>Clostridia</taxon>
        <taxon>Eubacteriales</taxon>
        <taxon>Clostridiaceae</taxon>
        <taxon>Clostridium</taxon>
    </lineage>
</organism>
<feature type="transmembrane region" description="Helical" evidence="7">
    <location>
        <begin position="73"/>
        <end position="96"/>
    </location>
</feature>
<evidence type="ECO:0000313" key="8">
    <source>
        <dbReference type="EMBL" id="MBW6411281.1"/>
    </source>
</evidence>
<dbReference type="Gene3D" id="1.10.3860.10">
    <property type="entry name" value="Sodium:dicarboxylate symporter"/>
    <property type="match status" value="1"/>
</dbReference>
<sequence length="408" mass="43576">MKFLRSYKSSLILLISILLGGCIGLIMGEKASMLAPFGNLFLNLIFTILIPVVFFSISSAIANMENSRKLGSILGATVIVFGITAIISGILGVISFKMFNPTIGLEPSMFNNLMNTSDVKVTESIGILDKIVSSITVKDFSELLFRSNLLALIIFSMVIGFATMLSKEQGESFRKFLNSGSIVTMKAINIIMYYAPIGLGAYFANIVGQLGSQILSGYVKVFLLYLGVSIIYFVVFFSLYAYIAGRKKGVKLFWKNATEPSVTALATCSSAACIPVNIKAAKNMGVSDMLANIVMPIGVNIHKDGSVIGGIFKIMFLFAIFGREMNSISSLITILVSGLLIGAVVGAIPGGGAIGEMLILSIFGFPQEALAIMLVIATIIDAPATLLNSTGNTVCTMVISRFTEKVSN</sequence>
<dbReference type="EMBL" id="JAHXPT010000012">
    <property type="protein sequence ID" value="MBW6411281.1"/>
    <property type="molecule type" value="Genomic_DNA"/>
</dbReference>
<dbReference type="InterPro" id="IPR036458">
    <property type="entry name" value="Na:dicarbo_symporter_sf"/>
</dbReference>
<dbReference type="PROSITE" id="PS51257">
    <property type="entry name" value="PROKAR_LIPOPROTEIN"/>
    <property type="match status" value="1"/>
</dbReference>
<feature type="transmembrane region" description="Helical" evidence="7">
    <location>
        <begin position="305"/>
        <end position="322"/>
    </location>
</feature>
<keyword evidence="4 7" id="KW-0812">Transmembrane</keyword>
<keyword evidence="5 7" id="KW-1133">Transmembrane helix</keyword>
<dbReference type="InterPro" id="IPR001991">
    <property type="entry name" value="Na-dicarboxylate_symporter"/>
</dbReference>
<dbReference type="RefSeq" id="WP_219780743.1">
    <property type="nucleotide sequence ID" value="NZ_JAHXPT010000012.1"/>
</dbReference>
<dbReference type="PRINTS" id="PR00173">
    <property type="entry name" value="EDTRNSPORT"/>
</dbReference>
<reference evidence="8 9" key="1">
    <citation type="submission" date="2021-07" db="EMBL/GenBank/DDBJ databases">
        <title>Clostridium weizhouense sp. nov., an anaerobic bacterium isolated from activated sludge of Petroleum wastewater.</title>
        <authorList>
            <person name="Li Q."/>
        </authorList>
    </citation>
    <scope>NUCLEOTIDE SEQUENCE [LARGE SCALE GENOMIC DNA]</scope>
    <source>
        <strain evidence="8 9">YB-6</strain>
    </source>
</reference>
<keyword evidence="6 7" id="KW-0472">Membrane</keyword>
<dbReference type="PANTHER" id="PTHR42865">
    <property type="entry name" value="PROTON/GLUTAMATE-ASPARTATE SYMPORTER"/>
    <property type="match status" value="1"/>
</dbReference>
<evidence type="ECO:0000313" key="9">
    <source>
        <dbReference type="Proteomes" id="UP001519921"/>
    </source>
</evidence>